<protein>
    <submittedName>
        <fullName evidence="2">Uncharacterized protein</fullName>
    </submittedName>
</protein>
<dbReference type="OrthoDB" id="10469598at2759"/>
<gene>
    <name evidence="2" type="ORF">FOQG_17436</name>
</gene>
<dbReference type="AlphaFoldDB" id="X0BHC6"/>
<keyword evidence="3" id="KW-1185">Reference proteome</keyword>
<sequence>MIPDLEKMYKRVLARLDGEFGTPKAWYGVKSRHRKFLLAIWGYGTYGDDCLFGDTQYFFIIFVKDAQNVDRDIGHLLAAVQDASSWHGAKFQKPWVGINPLLPKNGSRDIWFNPGSDRKGPRPKKGHSLPKTEQREVHEPRERAATVVDPPKILHLLLYDDQKRLGPSVYLDEQCTESTMPDGSDSSALRYKRDDGEELCLSIRG</sequence>
<evidence type="ECO:0000313" key="2">
    <source>
        <dbReference type="EMBL" id="EXK77874.1"/>
    </source>
</evidence>
<dbReference type="EMBL" id="JH658565">
    <property type="protein sequence ID" value="EXK77874.1"/>
    <property type="molecule type" value="Genomic_DNA"/>
</dbReference>
<organism evidence="2 3">
    <name type="scientific">Fusarium oxysporum f. sp. raphani 54005</name>
    <dbReference type="NCBI Taxonomy" id="1089458"/>
    <lineage>
        <taxon>Eukaryota</taxon>
        <taxon>Fungi</taxon>
        <taxon>Dikarya</taxon>
        <taxon>Ascomycota</taxon>
        <taxon>Pezizomycotina</taxon>
        <taxon>Sordariomycetes</taxon>
        <taxon>Hypocreomycetidae</taxon>
        <taxon>Hypocreales</taxon>
        <taxon>Nectriaceae</taxon>
        <taxon>Fusarium</taxon>
        <taxon>Fusarium oxysporum species complex</taxon>
    </lineage>
</organism>
<feature type="compositionally biased region" description="Basic and acidic residues" evidence="1">
    <location>
        <begin position="130"/>
        <end position="142"/>
    </location>
</feature>
<evidence type="ECO:0000256" key="1">
    <source>
        <dbReference type="SAM" id="MobiDB-lite"/>
    </source>
</evidence>
<accession>X0BHC6</accession>
<name>X0BHC6_FUSOX</name>
<feature type="region of interest" description="Disordered" evidence="1">
    <location>
        <begin position="110"/>
        <end position="142"/>
    </location>
</feature>
<reference evidence="2 3" key="1">
    <citation type="submission" date="2011-11" db="EMBL/GenBank/DDBJ databases">
        <title>The Genome Sequence of Fusarium oxysporum PHW815.</title>
        <authorList>
            <consortium name="The Broad Institute Genome Sequencing Platform"/>
            <person name="Ma L.-J."/>
            <person name="Gale L.R."/>
            <person name="Schwartz D.C."/>
            <person name="Zhou S."/>
            <person name="Corby-Kistler H."/>
            <person name="Young S.K."/>
            <person name="Zeng Q."/>
            <person name="Gargeya S."/>
            <person name="Fitzgerald M."/>
            <person name="Haas B."/>
            <person name="Abouelleil A."/>
            <person name="Alvarado L."/>
            <person name="Arachchi H.M."/>
            <person name="Berlin A."/>
            <person name="Brown A."/>
            <person name="Chapman S.B."/>
            <person name="Chen Z."/>
            <person name="Dunbar C."/>
            <person name="Freedman E."/>
            <person name="Gearin G."/>
            <person name="Goldberg J."/>
            <person name="Griggs A."/>
            <person name="Gujja S."/>
            <person name="Heiman D."/>
            <person name="Howarth C."/>
            <person name="Larson L."/>
            <person name="Lui A."/>
            <person name="MacDonald P.J.P."/>
            <person name="Montmayeur A."/>
            <person name="Murphy C."/>
            <person name="Neiman D."/>
            <person name="Pearson M."/>
            <person name="Priest M."/>
            <person name="Roberts A."/>
            <person name="Saif S."/>
            <person name="Shea T."/>
            <person name="Shenoy N."/>
            <person name="Sisk P."/>
            <person name="Stolte C."/>
            <person name="Sykes S."/>
            <person name="Wortman J."/>
            <person name="Nusbaum C."/>
            <person name="Birren B."/>
        </authorList>
    </citation>
    <scope>NUCLEOTIDE SEQUENCE [LARGE SCALE GENOMIC DNA]</scope>
    <source>
        <strain evidence="2 3">54005</strain>
    </source>
</reference>
<evidence type="ECO:0000313" key="3">
    <source>
        <dbReference type="Proteomes" id="UP000030663"/>
    </source>
</evidence>
<proteinExistence type="predicted"/>
<dbReference type="HOGENOM" id="CLU_1337571_0_0_1"/>
<dbReference type="Proteomes" id="UP000030663">
    <property type="component" value="Unassembled WGS sequence"/>
</dbReference>